<reference evidence="7 8" key="1">
    <citation type="journal article" date="2017" name="Genome Announc.">
        <title>Draft Genome Sequence of Romboutsia maritimum sp. nov. Strain CCRI-22766(T), Isolated from Coastal Estuarine Mud.</title>
        <authorList>
            <person name="Maheux A.F."/>
            <person name="Boudreau D.K."/>
            <person name="Berube E."/>
            <person name="Boissinot M."/>
            <person name="Raymond F."/>
            <person name="Brodeur S."/>
            <person name="Corbeil J."/>
            <person name="Brightwell G."/>
            <person name="Broda D."/>
            <person name="Omar R.F."/>
            <person name="Bergeron M.G."/>
        </authorList>
    </citation>
    <scope>NUCLEOTIDE SEQUENCE [LARGE SCALE GENOMIC DNA]</scope>
    <source>
        <strain evidence="7 8">CCRI-22766</strain>
    </source>
</reference>
<feature type="transmembrane region" description="Helical" evidence="5">
    <location>
        <begin position="105"/>
        <end position="123"/>
    </location>
</feature>
<keyword evidence="3 5" id="KW-1133">Transmembrane helix</keyword>
<comment type="subcellular location">
    <subcellularLocation>
        <location evidence="1">Membrane</location>
        <topology evidence="1">Multi-pass membrane protein</topology>
    </subcellularLocation>
</comment>
<dbReference type="EMBL" id="NOJZ02000011">
    <property type="protein sequence ID" value="RDY23543.1"/>
    <property type="molecule type" value="Genomic_DNA"/>
</dbReference>
<feature type="domain" description="Sodium/calcium exchanger membrane region" evidence="6">
    <location>
        <begin position="196"/>
        <end position="334"/>
    </location>
</feature>
<evidence type="ECO:0000256" key="3">
    <source>
        <dbReference type="ARBA" id="ARBA00022989"/>
    </source>
</evidence>
<feature type="transmembrane region" description="Helical" evidence="5">
    <location>
        <begin position="76"/>
        <end position="93"/>
    </location>
</feature>
<dbReference type="InterPro" id="IPR004837">
    <property type="entry name" value="NaCa_Exmemb"/>
</dbReference>
<dbReference type="Proteomes" id="UP000243494">
    <property type="component" value="Unassembled WGS sequence"/>
</dbReference>
<name>A0A371ISU7_9FIRM</name>
<accession>A0A371ISU7</accession>
<keyword evidence="4 5" id="KW-0472">Membrane</keyword>
<gene>
    <name evidence="7" type="ORF">CHF27_007930</name>
</gene>
<proteinExistence type="predicted"/>
<feature type="transmembrane region" description="Helical" evidence="5">
    <location>
        <begin position="290"/>
        <end position="307"/>
    </location>
</feature>
<sequence>MNYILLIIGFILLVKGADYFVDGASTIAKVLKIPPLIIGLTIVAFGTSAPEAAVSFTASLKGQNGMAMGNVIGSNIFNLLMVVGMSGFIKTLSVDKSILSKELPFLLLTSLLIFVLTGDIFFQENAVNMLTRADGIVLLMFFAIFMYSLLNSALNSRNKSSLEESSISADVSHMDCSSDTLSEGLLKQPSLTKPAIISLGGMIAIIIGGKMVVDCASAIASTFGVSDQLIGLTIVSIGTSLPEFVTSIIAATKGESDIALGNVIGSNMFNILFILGISAIISPLTINSKLFIDTIIMIISTALVYIFGYRKRDVNKLESCILILLYIAYIAYLLLTA</sequence>
<organism evidence="7 8">
    <name type="scientific">Romboutsia maritimum</name>
    <dbReference type="NCBI Taxonomy" id="2020948"/>
    <lineage>
        <taxon>Bacteria</taxon>
        <taxon>Bacillati</taxon>
        <taxon>Bacillota</taxon>
        <taxon>Clostridia</taxon>
        <taxon>Peptostreptococcales</taxon>
        <taxon>Peptostreptococcaceae</taxon>
        <taxon>Romboutsia</taxon>
    </lineage>
</organism>
<dbReference type="NCBIfam" id="TIGR00367">
    <property type="entry name" value="calcium/sodium antiporter"/>
    <property type="match status" value="1"/>
</dbReference>
<dbReference type="Pfam" id="PF01699">
    <property type="entry name" value="Na_Ca_ex"/>
    <property type="match status" value="2"/>
</dbReference>
<evidence type="ECO:0000256" key="2">
    <source>
        <dbReference type="ARBA" id="ARBA00022692"/>
    </source>
</evidence>
<evidence type="ECO:0000259" key="6">
    <source>
        <dbReference type="Pfam" id="PF01699"/>
    </source>
</evidence>
<feature type="transmembrane region" description="Helical" evidence="5">
    <location>
        <begin position="263"/>
        <end position="284"/>
    </location>
</feature>
<dbReference type="GO" id="GO:0005886">
    <property type="term" value="C:plasma membrane"/>
    <property type="evidence" value="ECO:0007669"/>
    <property type="project" value="TreeGrafter"/>
</dbReference>
<evidence type="ECO:0000256" key="1">
    <source>
        <dbReference type="ARBA" id="ARBA00004141"/>
    </source>
</evidence>
<evidence type="ECO:0000256" key="5">
    <source>
        <dbReference type="SAM" id="Phobius"/>
    </source>
</evidence>
<dbReference type="Gene3D" id="1.20.1420.30">
    <property type="entry name" value="NCX, central ion-binding region"/>
    <property type="match status" value="2"/>
</dbReference>
<keyword evidence="8" id="KW-1185">Reference proteome</keyword>
<dbReference type="AlphaFoldDB" id="A0A371ISU7"/>
<feature type="transmembrane region" description="Helical" evidence="5">
    <location>
        <begin position="135"/>
        <end position="154"/>
    </location>
</feature>
<feature type="domain" description="Sodium/calcium exchanger membrane region" evidence="6">
    <location>
        <begin position="3"/>
        <end position="148"/>
    </location>
</feature>
<evidence type="ECO:0000313" key="7">
    <source>
        <dbReference type="EMBL" id="RDY23543.1"/>
    </source>
</evidence>
<dbReference type="GO" id="GO:0008273">
    <property type="term" value="F:calcium, potassium:sodium antiporter activity"/>
    <property type="evidence" value="ECO:0007669"/>
    <property type="project" value="TreeGrafter"/>
</dbReference>
<dbReference type="InterPro" id="IPR004481">
    <property type="entry name" value="K/Na/Ca-exchanger"/>
</dbReference>
<dbReference type="InterPro" id="IPR044880">
    <property type="entry name" value="NCX_ion-bd_dom_sf"/>
</dbReference>
<evidence type="ECO:0000313" key="8">
    <source>
        <dbReference type="Proteomes" id="UP000243494"/>
    </source>
</evidence>
<dbReference type="GO" id="GO:0005262">
    <property type="term" value="F:calcium channel activity"/>
    <property type="evidence" value="ECO:0007669"/>
    <property type="project" value="TreeGrafter"/>
</dbReference>
<feature type="transmembrane region" description="Helical" evidence="5">
    <location>
        <begin position="319"/>
        <end position="335"/>
    </location>
</feature>
<dbReference type="PANTHER" id="PTHR10846:SF8">
    <property type="entry name" value="INNER MEMBRANE PROTEIN YRBG"/>
    <property type="match status" value="1"/>
</dbReference>
<comment type="caution">
    <text evidence="7">The sequence shown here is derived from an EMBL/GenBank/DDBJ whole genome shotgun (WGS) entry which is preliminary data.</text>
</comment>
<dbReference type="PANTHER" id="PTHR10846">
    <property type="entry name" value="SODIUM/POTASSIUM/CALCIUM EXCHANGER"/>
    <property type="match status" value="1"/>
</dbReference>
<dbReference type="GO" id="GO:0006874">
    <property type="term" value="P:intracellular calcium ion homeostasis"/>
    <property type="evidence" value="ECO:0007669"/>
    <property type="project" value="TreeGrafter"/>
</dbReference>
<evidence type="ECO:0000256" key="4">
    <source>
        <dbReference type="ARBA" id="ARBA00023136"/>
    </source>
</evidence>
<keyword evidence="2 5" id="KW-0812">Transmembrane</keyword>
<protein>
    <submittedName>
        <fullName evidence="7">Sodium:calcium antiporter</fullName>
    </submittedName>
</protein>
<feature type="transmembrane region" description="Helical" evidence="5">
    <location>
        <begin position="229"/>
        <end position="251"/>
    </location>
</feature>
<dbReference type="RefSeq" id="WP_095406476.1">
    <property type="nucleotide sequence ID" value="NZ_NOJZ02000011.1"/>
</dbReference>
<dbReference type="OrthoDB" id="9794225at2"/>